<accession>A0A3S5BQT4</accession>
<dbReference type="AlphaFoldDB" id="A0A3S5BQT4"/>
<dbReference type="EMBL" id="CAAALY010019745">
    <property type="protein sequence ID" value="VEL14021.1"/>
    <property type="molecule type" value="Genomic_DNA"/>
</dbReference>
<proteinExistence type="predicted"/>
<protein>
    <submittedName>
        <fullName evidence="1">Uncharacterized protein</fullName>
    </submittedName>
</protein>
<keyword evidence="2" id="KW-1185">Reference proteome</keyword>
<reference evidence="1" key="1">
    <citation type="submission" date="2018-11" db="EMBL/GenBank/DDBJ databases">
        <authorList>
            <consortium name="Pathogen Informatics"/>
        </authorList>
    </citation>
    <scope>NUCLEOTIDE SEQUENCE</scope>
</reference>
<gene>
    <name evidence="1" type="ORF">PXEA_LOCUS7461</name>
</gene>
<evidence type="ECO:0000313" key="1">
    <source>
        <dbReference type="EMBL" id="VEL14021.1"/>
    </source>
</evidence>
<dbReference type="Proteomes" id="UP000784294">
    <property type="component" value="Unassembled WGS sequence"/>
</dbReference>
<comment type="caution">
    <text evidence="1">The sequence shown here is derived from an EMBL/GenBank/DDBJ whole genome shotgun (WGS) entry which is preliminary data.</text>
</comment>
<evidence type="ECO:0000313" key="2">
    <source>
        <dbReference type="Proteomes" id="UP000784294"/>
    </source>
</evidence>
<sequence length="104" mass="11561">MGKLNCADIRLDIIIASKNQQVGVKRRPINREDFPNAFRLIDFPPAHLVAYFVTVMQASEEAGNREASFASSKRTDFCEALFHASLACISVSQAYLRRLSGLGE</sequence>
<name>A0A3S5BQT4_9PLAT</name>
<organism evidence="1 2">
    <name type="scientific">Protopolystoma xenopodis</name>
    <dbReference type="NCBI Taxonomy" id="117903"/>
    <lineage>
        <taxon>Eukaryota</taxon>
        <taxon>Metazoa</taxon>
        <taxon>Spiralia</taxon>
        <taxon>Lophotrochozoa</taxon>
        <taxon>Platyhelminthes</taxon>
        <taxon>Monogenea</taxon>
        <taxon>Polyopisthocotylea</taxon>
        <taxon>Polystomatidea</taxon>
        <taxon>Polystomatidae</taxon>
        <taxon>Protopolystoma</taxon>
    </lineage>
</organism>